<comment type="caution">
    <text evidence="1">The sequence shown here is derived from an EMBL/GenBank/DDBJ whole genome shotgun (WGS) entry which is preliminary data.</text>
</comment>
<evidence type="ECO:0000313" key="2">
    <source>
        <dbReference type="Proteomes" id="UP001187415"/>
    </source>
</evidence>
<accession>A0AA88RZE5</accession>
<dbReference type="AlphaFoldDB" id="A0AA88RZE5"/>
<organism evidence="1 2">
    <name type="scientific">Channa striata</name>
    <name type="common">Snakehead murrel</name>
    <name type="synonym">Ophicephalus striatus</name>
    <dbReference type="NCBI Taxonomy" id="64152"/>
    <lineage>
        <taxon>Eukaryota</taxon>
        <taxon>Metazoa</taxon>
        <taxon>Chordata</taxon>
        <taxon>Craniata</taxon>
        <taxon>Vertebrata</taxon>
        <taxon>Euteleostomi</taxon>
        <taxon>Actinopterygii</taxon>
        <taxon>Neopterygii</taxon>
        <taxon>Teleostei</taxon>
        <taxon>Neoteleostei</taxon>
        <taxon>Acanthomorphata</taxon>
        <taxon>Anabantaria</taxon>
        <taxon>Anabantiformes</taxon>
        <taxon>Channoidei</taxon>
        <taxon>Channidae</taxon>
        <taxon>Channa</taxon>
    </lineage>
</organism>
<gene>
    <name evidence="1" type="ORF">Q5P01_021761</name>
</gene>
<dbReference type="Proteomes" id="UP001187415">
    <property type="component" value="Unassembled WGS sequence"/>
</dbReference>
<protein>
    <submittedName>
        <fullName evidence="1">Uncharacterized protein</fullName>
    </submittedName>
</protein>
<reference evidence="1" key="1">
    <citation type="submission" date="2023-07" db="EMBL/GenBank/DDBJ databases">
        <title>Chromosome-level Genome Assembly of Striped Snakehead (Channa striata).</title>
        <authorList>
            <person name="Liu H."/>
        </authorList>
    </citation>
    <scope>NUCLEOTIDE SEQUENCE</scope>
    <source>
        <strain evidence="1">Gz</strain>
        <tissue evidence="1">Muscle</tissue>
    </source>
</reference>
<sequence length="114" mass="12532">MTQLMLMTSISLTPSISYAEVPEDKLPSTLRRSRRAVTSPPLGELPQPSPCAALGGARLAGPSVCLSVRPSILCRRQDRAPRADAPWKSRSRAQCFQCTELHVAAVQILHFYEE</sequence>
<name>A0AA88RZE5_CHASR</name>
<evidence type="ECO:0000313" key="1">
    <source>
        <dbReference type="EMBL" id="KAK2824586.1"/>
    </source>
</evidence>
<dbReference type="EMBL" id="JAUPFM010000017">
    <property type="protein sequence ID" value="KAK2824586.1"/>
    <property type="molecule type" value="Genomic_DNA"/>
</dbReference>
<proteinExistence type="predicted"/>
<keyword evidence="2" id="KW-1185">Reference proteome</keyword>